<proteinExistence type="predicted"/>
<evidence type="ECO:0000313" key="2">
    <source>
        <dbReference type="Proteomes" id="UP000887565"/>
    </source>
</evidence>
<feature type="region of interest" description="Disordered" evidence="1">
    <location>
        <begin position="1"/>
        <end position="27"/>
    </location>
</feature>
<reference evidence="3" key="1">
    <citation type="submission" date="2022-11" db="UniProtKB">
        <authorList>
            <consortium name="WormBaseParasite"/>
        </authorList>
    </citation>
    <scope>IDENTIFICATION</scope>
</reference>
<dbReference type="WBParaSite" id="nRc.2.0.1.t47225-RA">
    <property type="protein sequence ID" value="nRc.2.0.1.t47225-RA"/>
    <property type="gene ID" value="nRc.2.0.1.g47225"/>
</dbReference>
<evidence type="ECO:0000313" key="3">
    <source>
        <dbReference type="WBParaSite" id="nRc.2.0.1.t47225-RA"/>
    </source>
</evidence>
<keyword evidence="2" id="KW-1185">Reference proteome</keyword>
<sequence>MPVTEISGTPDQLGSVSEENAPIGQKKEEYTHRLDSCQARKRIHLFWNGRCTEPMEKVACQIENTTFLSLHLPFQNK</sequence>
<feature type="compositionally biased region" description="Polar residues" evidence="1">
    <location>
        <begin position="1"/>
        <end position="18"/>
    </location>
</feature>
<organism evidence="2 3">
    <name type="scientific">Romanomermis culicivorax</name>
    <name type="common">Nematode worm</name>
    <dbReference type="NCBI Taxonomy" id="13658"/>
    <lineage>
        <taxon>Eukaryota</taxon>
        <taxon>Metazoa</taxon>
        <taxon>Ecdysozoa</taxon>
        <taxon>Nematoda</taxon>
        <taxon>Enoplea</taxon>
        <taxon>Dorylaimia</taxon>
        <taxon>Mermithida</taxon>
        <taxon>Mermithoidea</taxon>
        <taxon>Mermithidae</taxon>
        <taxon>Romanomermis</taxon>
    </lineage>
</organism>
<accession>A0A915L7Y3</accession>
<dbReference type="AlphaFoldDB" id="A0A915L7Y3"/>
<dbReference type="Proteomes" id="UP000887565">
    <property type="component" value="Unplaced"/>
</dbReference>
<protein>
    <submittedName>
        <fullName evidence="3">Uncharacterized protein</fullName>
    </submittedName>
</protein>
<evidence type="ECO:0000256" key="1">
    <source>
        <dbReference type="SAM" id="MobiDB-lite"/>
    </source>
</evidence>
<name>A0A915L7Y3_ROMCU</name>